<protein>
    <submittedName>
        <fullName evidence="1">Uncharacterized protein</fullName>
    </submittedName>
</protein>
<accession>A0A098BG46</accession>
<dbReference type="AlphaFoldDB" id="A0A098BG46"/>
<evidence type="ECO:0000313" key="2">
    <source>
        <dbReference type="Proteomes" id="UP000042997"/>
    </source>
</evidence>
<gene>
    <name evidence="1" type="ORF">RHRU231_230023</name>
</gene>
<sequence>MVPLQVRGDLPAEAQRVAFRCGDVVREARRPGVHLRTTDRLDPAVELPMPRESWRFRGREGELV</sequence>
<evidence type="ECO:0000313" key="1">
    <source>
        <dbReference type="EMBL" id="CDZ87195.1"/>
    </source>
</evidence>
<name>A0A098BG46_9NOCA</name>
<organism evidence="1 2">
    <name type="scientific">Rhodococcus ruber</name>
    <dbReference type="NCBI Taxonomy" id="1830"/>
    <lineage>
        <taxon>Bacteria</taxon>
        <taxon>Bacillati</taxon>
        <taxon>Actinomycetota</taxon>
        <taxon>Actinomycetes</taxon>
        <taxon>Mycobacteriales</taxon>
        <taxon>Nocardiaceae</taxon>
        <taxon>Rhodococcus</taxon>
    </lineage>
</organism>
<dbReference type="Proteomes" id="UP000042997">
    <property type="component" value="Unassembled WGS sequence"/>
</dbReference>
<reference evidence="1 2" key="1">
    <citation type="journal article" date="2014" name="Genome Announc.">
        <title>Draft Genome Sequence of Propane- and Butane-Oxidizing Actinobacterium Rhodococcus ruber IEGM 231.</title>
        <authorList>
            <person name="Ivshina I.B."/>
            <person name="Kuyukina M.S."/>
            <person name="Krivoruchko A.V."/>
            <person name="Barbe V."/>
            <person name="Fischer C."/>
        </authorList>
    </citation>
    <scope>NUCLEOTIDE SEQUENCE [LARGE SCALE GENOMIC DNA]</scope>
</reference>
<proteinExistence type="predicted"/>
<dbReference type="EMBL" id="CCSD01000032">
    <property type="protein sequence ID" value="CDZ87195.1"/>
    <property type="molecule type" value="Genomic_DNA"/>
</dbReference>